<dbReference type="SMART" id="SM00028">
    <property type="entry name" value="TPR"/>
    <property type="match status" value="9"/>
</dbReference>
<reference evidence="10" key="4">
    <citation type="journal article" date="2022" name="PLoS Pathog.">
        <title>Chromosome-level genome of Schistosoma haematobium underpins genome-wide explorations of molecular variation.</title>
        <authorList>
            <person name="Stroehlein A.J."/>
            <person name="Korhonen P.K."/>
            <person name="Lee V.V."/>
            <person name="Ralph S.A."/>
            <person name="Mentink-Kane M."/>
            <person name="You H."/>
            <person name="McManus D.P."/>
            <person name="Tchuente L.T."/>
            <person name="Stothard J.R."/>
            <person name="Kaur P."/>
            <person name="Dudchenko O."/>
            <person name="Aiden E.L."/>
            <person name="Yang B."/>
            <person name="Yang H."/>
            <person name="Emery A.M."/>
            <person name="Webster B.L."/>
            <person name="Brindley P.J."/>
            <person name="Rollinson D."/>
            <person name="Chang B.C.H."/>
            <person name="Gasser R.B."/>
            <person name="Young N.D."/>
        </authorList>
    </citation>
    <scope>NUCLEOTIDE SEQUENCE</scope>
</reference>
<dbReference type="Gene3D" id="1.25.40.10">
    <property type="entry name" value="Tetratricopeptide repeat domain"/>
    <property type="match status" value="4"/>
</dbReference>
<dbReference type="FunFam" id="1.25.40.10:FF:000548">
    <property type="entry name" value="Tetratricopeptide repeat domain 21A"/>
    <property type="match status" value="1"/>
</dbReference>
<dbReference type="CTD" id="79809"/>
<dbReference type="Pfam" id="PF25062">
    <property type="entry name" value="ARM_TT21_N"/>
    <property type="match status" value="1"/>
</dbReference>
<keyword evidence="3 4" id="KW-0802">TPR repeat</keyword>
<dbReference type="Pfam" id="PF25068">
    <property type="entry name" value="ARM_TT21_4th"/>
    <property type="match status" value="1"/>
</dbReference>
<dbReference type="PROSITE" id="PS50005">
    <property type="entry name" value="TPR"/>
    <property type="match status" value="2"/>
</dbReference>
<dbReference type="InterPro" id="IPR056834">
    <property type="entry name" value="ARM_TT21_C"/>
</dbReference>
<reference evidence="10" key="3">
    <citation type="submission" date="2021-06" db="EMBL/GenBank/DDBJ databases">
        <title>Chromosome-level genome assembly for S. haematobium.</title>
        <authorList>
            <person name="Stroehlein A.J."/>
        </authorList>
    </citation>
    <scope>NUCLEOTIDE SEQUENCE</scope>
</reference>
<dbReference type="Pfam" id="PF25060">
    <property type="entry name" value="ARM_TT21_2nd"/>
    <property type="match status" value="1"/>
</dbReference>
<dbReference type="Proteomes" id="UP000471633">
    <property type="component" value="Unassembled WGS sequence"/>
</dbReference>
<evidence type="ECO:0000256" key="1">
    <source>
        <dbReference type="ARBA" id="ARBA00010935"/>
    </source>
</evidence>
<accession>A0A922IUM0</accession>
<dbReference type="PANTHER" id="PTHR14699">
    <property type="entry name" value="STI2 PROTEIN-RELATED"/>
    <property type="match status" value="1"/>
</dbReference>
<proteinExistence type="inferred from homology"/>
<evidence type="ECO:0000259" key="6">
    <source>
        <dbReference type="Pfam" id="PF25062"/>
    </source>
</evidence>
<dbReference type="Pfam" id="PF25063">
    <property type="entry name" value="ARM_TT21_C"/>
    <property type="match status" value="1"/>
</dbReference>
<dbReference type="EMBL" id="AMPZ03000003">
    <property type="protein sequence ID" value="KAH9587389.1"/>
    <property type="molecule type" value="Genomic_DNA"/>
</dbReference>
<dbReference type="InterPro" id="IPR056836">
    <property type="entry name" value="ARM_TT21_4th"/>
</dbReference>
<evidence type="ECO:0000256" key="2">
    <source>
        <dbReference type="ARBA" id="ARBA00022737"/>
    </source>
</evidence>
<reference evidence="10" key="2">
    <citation type="journal article" date="2019" name="Gigascience">
        <title>High-quality Schistosoma haematobium genome achieved by single-molecule and long-range sequencing.</title>
        <authorList>
            <person name="Stroehlein A.J."/>
            <person name="Korhonen P.K."/>
            <person name="Chong T.M."/>
            <person name="Lim Y.L."/>
            <person name="Chan K.G."/>
            <person name="Webster B."/>
            <person name="Rollinson D."/>
            <person name="Brindley P.J."/>
            <person name="Gasser R.B."/>
            <person name="Young N.D."/>
        </authorList>
    </citation>
    <scope>NUCLEOTIDE SEQUENCE</scope>
</reference>
<evidence type="ECO:0000259" key="7">
    <source>
        <dbReference type="Pfam" id="PF25063"/>
    </source>
</evidence>
<dbReference type="GO" id="GO:0005929">
    <property type="term" value="C:cilium"/>
    <property type="evidence" value="ECO:0007669"/>
    <property type="project" value="GOC"/>
</dbReference>
<dbReference type="InterPro" id="IPR040364">
    <property type="entry name" value="TTC21A/TTC21B"/>
</dbReference>
<feature type="domain" description="Tetratricopeptide repeat protein 21A/21B second ARM" evidence="5">
    <location>
        <begin position="303"/>
        <end position="585"/>
    </location>
</feature>
<evidence type="ECO:0000313" key="10">
    <source>
        <dbReference type="EMBL" id="KAH9587389.1"/>
    </source>
</evidence>
<feature type="domain" description="Tetratricopeptide repeat protein 21A/21B C-terminal ARM" evidence="7">
    <location>
        <begin position="1294"/>
        <end position="1500"/>
    </location>
</feature>
<gene>
    <name evidence="10" type="primary">TTC21B</name>
    <name evidence="10" type="ORF">MS3_00010592</name>
</gene>
<dbReference type="GeneID" id="24588305"/>
<evidence type="ECO:0000313" key="11">
    <source>
        <dbReference type="Proteomes" id="UP000471633"/>
    </source>
</evidence>
<comment type="caution">
    <text evidence="10">The sequence shown here is derived from an EMBL/GenBank/DDBJ whole genome shotgun (WGS) entry which is preliminary data.</text>
</comment>
<feature type="domain" description="Tetratricopeptide repeat protein 21A/21B fifth ARM repeats" evidence="8">
    <location>
        <begin position="1139"/>
        <end position="1252"/>
    </location>
</feature>
<dbReference type="SUPFAM" id="SSF48452">
    <property type="entry name" value="TPR-like"/>
    <property type="match status" value="3"/>
</dbReference>
<dbReference type="Pfam" id="PF25058">
    <property type="entry name" value="ARM_TT21"/>
    <property type="match status" value="1"/>
</dbReference>
<dbReference type="GO" id="GO:0035721">
    <property type="term" value="P:intraciliary retrograde transport"/>
    <property type="evidence" value="ECO:0007669"/>
    <property type="project" value="TreeGrafter"/>
</dbReference>
<organism evidence="10 11">
    <name type="scientific">Schistosoma haematobium</name>
    <name type="common">Blood fluke</name>
    <dbReference type="NCBI Taxonomy" id="6185"/>
    <lineage>
        <taxon>Eukaryota</taxon>
        <taxon>Metazoa</taxon>
        <taxon>Spiralia</taxon>
        <taxon>Lophotrochozoa</taxon>
        <taxon>Platyhelminthes</taxon>
        <taxon>Trematoda</taxon>
        <taxon>Digenea</taxon>
        <taxon>Strigeidida</taxon>
        <taxon>Schistosomatoidea</taxon>
        <taxon>Schistosomatidae</taxon>
        <taxon>Schistosoma</taxon>
    </lineage>
</organism>
<sequence>MKSMVTYQIQESPPFVSQKYFLKLRLGSYGINSLLILVGKCRTVSSAAITTQRTELKLIKNKILNKLERSSQEALRYFNELKNKEEFSLASLISIVHLHTELPNICSSNRNINNVELILGQDVVEEYKNRTRELRKHATDRSLYFGALALFFFKRYDKAREYSEKALKINPRSKEILCLNGWVGLMCKDEDFQKKVVKYFNESECSDDETMSIECLMGRIKYLQASKSFSSALDEVNILVVKFPSYVPGLIEKMRIQLASQDWESASDTATRCLSIDPTCIEALKFQILYLLCYEGNTSAALKKLEELKKELEISEPKTSNQYSSVSKLTSLICGREPTILQKVQEICEKAVELTPGNYHYLINLGDIVLMQGKLKEAIQHFRNAVNLCETSFDGLKAVVKCQLLQSNLHEASAQLEFLSELQPTIGKSSEVSYMVSVLRRKQGLSTSQILTPLNDAMELQLHKLRNVSLSLEYYELLDPDFLLQLISEYLIHAPPEPSNIGNTFRIFNDMAYINDQYDSVLMRCLRILEPLTLSAPGFQKGIYLTAYVHYMLRNTTIAIFNVKKCLEVNPSFLDGYILLAKIHLYMSNLKAAEQTLETGVGNNFEVRNHPLYQLVRARIMSEQGSAKISVQILKQAIANLSSYSQSLKSNSFNYSFNDIMPSDKLSLYIELADAHRTLGEQHEATKVLQDAYLTFAGTVEVARVTIAMANLALAQNDHETALNTLRQIQADHPYYITARQHMANIYLYHRKEKKLYTACYRELAEKLETNEAYFLLGEAYMNIQEPENAIKIYESILRKNPDDLRLASKIGHVFIKLHHYAKAISYYETAVKTGQNGLRLDLADLLINMKQYKKARRLLHSMLTNEIMESASDINELQELCHALKLLVKLQTIEDDKLHERIDSLNSLKSIQARLLKRIQTSEVEDVVSEQKINMSEVLLQLASVYFLNIQAQYGDYFNPNRFKNDSNIQTMNDSNNTLNINLSQYVTIIIDLCEDAIKHVSTIIDLKLSSSIQQGNDPNLNVNNSLYKIQLNHIKISAINIQAKSIVQLINLYLYTMDYVNCEQEILKLAQLQEIIEIVYTHENMKNVSGGLNSVKITSVSLKEEQKKQKQQQQQKSQNINDSTYLSTYIPNIPLSSIFMSRLMIIKGDFEIANKHLEHVLHRNPCHYEALSSLIDTYRRCGLLSRIPEYLEKAKSYDSQAEVSCGLNYCHGIYHFYSSELSIALSYFNRCRKDPEYTEMAIYRMVEICINPDNQLLGTEPFSQSNSNNNKNSNDFNYGDELTRNCNIGYETAEQLLKELKVIKLKRRYRFISALLILTTKTKAHLESALETFAEMSHKDPDSVAPIYGAAVCYIQLKQCQKARNQLKRLAKVSWNFQDAEELEKSWLLLVDMYMQSGKLEVCLELLKKCLKYNKSCIKAYEYFGLIMEKEQNFLEAAKYYEYIWNNLNHQNPVIGYKLAYTYLKNKNYLGAIEVSLQVLSVYPNYPKIQKEILDKARLNLRV</sequence>
<reference evidence="10" key="1">
    <citation type="journal article" date="2012" name="Nat. Genet.">
        <title>Whole-genome sequence of Schistosoma haematobium.</title>
        <authorList>
            <person name="Young N.D."/>
            <person name="Jex A.R."/>
            <person name="Li B."/>
            <person name="Liu S."/>
            <person name="Yang L."/>
            <person name="Xiong Z."/>
            <person name="Li Y."/>
            <person name="Cantacessi C."/>
            <person name="Hall R.S."/>
            <person name="Xu X."/>
            <person name="Chen F."/>
            <person name="Wu X."/>
            <person name="Zerlotini A."/>
            <person name="Oliveira G."/>
            <person name="Hofmann A."/>
            <person name="Zhang G."/>
            <person name="Fang X."/>
            <person name="Kang Y."/>
            <person name="Campbell B.E."/>
            <person name="Loukas A."/>
            <person name="Ranganathan S."/>
            <person name="Rollinson D."/>
            <person name="Rinaldi G."/>
            <person name="Brindley P.J."/>
            <person name="Yang H."/>
            <person name="Wang J."/>
            <person name="Wang J."/>
            <person name="Gasser R.B."/>
        </authorList>
    </citation>
    <scope>NUCLEOTIDE SEQUENCE</scope>
</reference>
<dbReference type="InterPro" id="IPR056833">
    <property type="entry name" value="ARM_TT21_N"/>
</dbReference>
<dbReference type="Pfam" id="PF13174">
    <property type="entry name" value="TPR_6"/>
    <property type="match status" value="1"/>
</dbReference>
<evidence type="ECO:0000259" key="8">
    <source>
        <dbReference type="Pfam" id="PF25064"/>
    </source>
</evidence>
<dbReference type="Pfam" id="PF25064">
    <property type="entry name" value="ARM_TT21_5th"/>
    <property type="match status" value="1"/>
</dbReference>
<evidence type="ECO:0000259" key="5">
    <source>
        <dbReference type="Pfam" id="PF25060"/>
    </source>
</evidence>
<protein>
    <submittedName>
        <fullName evidence="10">Tetratricopeptide repeat protein 21B</fullName>
    </submittedName>
</protein>
<feature type="domain" description="Tetratricopeptide repeat protein 21A/21B N-terminal ARM repeat" evidence="6">
    <location>
        <begin position="67"/>
        <end position="266"/>
    </location>
</feature>
<dbReference type="InterPro" id="IPR056835">
    <property type="entry name" value="ARM_TT21_5th"/>
</dbReference>
<comment type="similarity">
    <text evidence="1">Belongs to the TTC21 family.</text>
</comment>
<dbReference type="RefSeq" id="XP_035585777.2">
    <property type="nucleotide sequence ID" value="XM_035731662.2"/>
</dbReference>
<evidence type="ECO:0000259" key="9">
    <source>
        <dbReference type="Pfam" id="PF25068"/>
    </source>
</evidence>
<keyword evidence="2" id="KW-0677">Repeat</keyword>
<evidence type="ECO:0000256" key="3">
    <source>
        <dbReference type="ARBA" id="ARBA00022803"/>
    </source>
</evidence>
<dbReference type="InterPro" id="IPR011990">
    <property type="entry name" value="TPR-like_helical_dom_sf"/>
</dbReference>
<dbReference type="PANTHER" id="PTHR14699:SF0">
    <property type="entry name" value="TETRATRICOPEPTIDE REPEAT PROTEIN 21 HOMOLOG"/>
    <property type="match status" value="1"/>
</dbReference>
<dbReference type="GO" id="GO:0030991">
    <property type="term" value="C:intraciliary transport particle A"/>
    <property type="evidence" value="ECO:0007669"/>
    <property type="project" value="TreeGrafter"/>
</dbReference>
<dbReference type="InterPro" id="IPR056832">
    <property type="entry name" value="ARM_TT21_2nd"/>
</dbReference>
<keyword evidence="11" id="KW-1185">Reference proteome</keyword>
<dbReference type="InterPro" id="IPR019734">
    <property type="entry name" value="TPR_rpt"/>
</dbReference>
<dbReference type="FunFam" id="1.25.40.10:FF:000219">
    <property type="entry name" value="Tetratricopeptide repeat domain 21B"/>
    <property type="match status" value="1"/>
</dbReference>
<evidence type="ECO:0000256" key="4">
    <source>
        <dbReference type="PROSITE-ProRule" id="PRU00339"/>
    </source>
</evidence>
<feature type="repeat" description="TPR" evidence="4">
    <location>
        <begin position="359"/>
        <end position="392"/>
    </location>
</feature>
<feature type="repeat" description="TPR" evidence="4">
    <location>
        <begin position="771"/>
        <end position="804"/>
    </location>
</feature>
<feature type="domain" description="Tetratricopeptide repeat protein 21A/21B fourth ARM" evidence="9">
    <location>
        <begin position="807"/>
        <end position="948"/>
    </location>
</feature>
<dbReference type="KEGG" id="shx:MS3_00010592"/>
<dbReference type="GO" id="GO:0061512">
    <property type="term" value="P:protein localization to cilium"/>
    <property type="evidence" value="ECO:0007669"/>
    <property type="project" value="TreeGrafter"/>
</dbReference>
<name>A0A922IUM0_SCHHA</name>